<evidence type="ECO:0000256" key="2">
    <source>
        <dbReference type="ARBA" id="ARBA00023125"/>
    </source>
</evidence>
<keyword evidence="5" id="KW-1185">Reference proteome</keyword>
<organism evidence="4 5">
    <name type="scientific">Anaerocolumna cellulosilytica</name>
    <dbReference type="NCBI Taxonomy" id="433286"/>
    <lineage>
        <taxon>Bacteria</taxon>
        <taxon>Bacillati</taxon>
        <taxon>Bacillota</taxon>
        <taxon>Clostridia</taxon>
        <taxon>Lachnospirales</taxon>
        <taxon>Lachnospiraceae</taxon>
        <taxon>Anaerocolumna</taxon>
    </lineage>
</organism>
<keyword evidence="1" id="KW-0805">Transcription regulation</keyword>
<protein>
    <submittedName>
        <fullName evidence="4">Uncharacterized protein</fullName>
    </submittedName>
</protein>
<dbReference type="PANTHER" id="PTHR47504">
    <property type="entry name" value="RIGHT ORIGIN-BINDING PROTEIN"/>
    <property type="match status" value="1"/>
</dbReference>
<accession>A0A6S6R558</accession>
<dbReference type="RefSeq" id="WP_243167793.1">
    <property type="nucleotide sequence ID" value="NZ_AP023367.1"/>
</dbReference>
<evidence type="ECO:0000313" key="4">
    <source>
        <dbReference type="EMBL" id="BCJ94188.1"/>
    </source>
</evidence>
<dbReference type="EMBL" id="AP023367">
    <property type="protein sequence ID" value="BCJ94188.1"/>
    <property type="molecule type" value="Genomic_DNA"/>
</dbReference>
<reference evidence="4 5" key="1">
    <citation type="journal article" date="2016" name="Int. J. Syst. Evol. Microbiol.">
        <title>Descriptions of Anaerotaenia torta gen. nov., sp. nov. and Anaerocolumna cellulosilytica gen. nov., sp. nov. isolated from a methanogenic reactor of cattle waste.</title>
        <authorList>
            <person name="Uek A."/>
            <person name="Ohtaki Y."/>
            <person name="Kaku N."/>
            <person name="Ueki K."/>
        </authorList>
    </citation>
    <scope>NUCLEOTIDE SEQUENCE [LARGE SCALE GENOMIC DNA]</scope>
    <source>
        <strain evidence="4 5">SN021</strain>
    </source>
</reference>
<keyword evidence="2" id="KW-0238">DNA-binding</keyword>
<evidence type="ECO:0000256" key="1">
    <source>
        <dbReference type="ARBA" id="ARBA00023015"/>
    </source>
</evidence>
<sequence>MPDKKCKEEYLRRIHKVQDYIEHHVGQSLTITELAGVAGFSKYHFSRIFQGMLHEPLAHYVNRIRMEKAMFLLAHRAGD</sequence>
<dbReference type="SUPFAM" id="SSF46689">
    <property type="entry name" value="Homeodomain-like"/>
    <property type="match status" value="1"/>
</dbReference>
<dbReference type="Gene3D" id="1.10.10.60">
    <property type="entry name" value="Homeodomain-like"/>
    <property type="match status" value="1"/>
</dbReference>
<evidence type="ECO:0000313" key="5">
    <source>
        <dbReference type="Proteomes" id="UP000515561"/>
    </source>
</evidence>
<dbReference type="Proteomes" id="UP000515561">
    <property type="component" value="Chromosome"/>
</dbReference>
<dbReference type="KEGG" id="acel:acsn021_17570"/>
<dbReference type="PANTHER" id="PTHR47504:SF6">
    <property type="entry name" value="ARAC-FAMILY TRANSCRIPTIONAL REGULATOR"/>
    <property type="match status" value="1"/>
</dbReference>
<dbReference type="PROSITE" id="PS01124">
    <property type="entry name" value="HTH_ARAC_FAMILY_2"/>
    <property type="match status" value="1"/>
</dbReference>
<gene>
    <name evidence="4" type="ORF">acsn021_17570</name>
</gene>
<dbReference type="GO" id="GO:0003700">
    <property type="term" value="F:DNA-binding transcription factor activity"/>
    <property type="evidence" value="ECO:0007669"/>
    <property type="project" value="InterPro"/>
</dbReference>
<name>A0A6S6R558_9FIRM</name>
<keyword evidence="3" id="KW-0804">Transcription</keyword>
<dbReference type="InterPro" id="IPR009057">
    <property type="entry name" value="Homeodomain-like_sf"/>
</dbReference>
<dbReference type="AlphaFoldDB" id="A0A6S6R558"/>
<dbReference type="InterPro" id="IPR018060">
    <property type="entry name" value="HTH_AraC"/>
</dbReference>
<dbReference type="GO" id="GO:0043565">
    <property type="term" value="F:sequence-specific DNA binding"/>
    <property type="evidence" value="ECO:0007669"/>
    <property type="project" value="InterPro"/>
</dbReference>
<evidence type="ECO:0000256" key="3">
    <source>
        <dbReference type="ARBA" id="ARBA00023163"/>
    </source>
</evidence>
<dbReference type="Pfam" id="PF00165">
    <property type="entry name" value="HTH_AraC"/>
    <property type="match status" value="1"/>
</dbReference>
<proteinExistence type="predicted"/>
<dbReference type="InterPro" id="IPR050959">
    <property type="entry name" value="MarA-like"/>
</dbReference>